<evidence type="ECO:0000313" key="1">
    <source>
        <dbReference type="EMBL" id="AVP95771.1"/>
    </source>
</evidence>
<dbReference type="EMBL" id="CP027860">
    <property type="protein sequence ID" value="AVP95771.1"/>
    <property type="molecule type" value="Genomic_DNA"/>
</dbReference>
<organism evidence="1 2">
    <name type="scientific">Ahniella affigens</name>
    <dbReference type="NCBI Taxonomy" id="2021234"/>
    <lineage>
        <taxon>Bacteria</taxon>
        <taxon>Pseudomonadati</taxon>
        <taxon>Pseudomonadota</taxon>
        <taxon>Gammaproteobacteria</taxon>
        <taxon>Lysobacterales</taxon>
        <taxon>Rhodanobacteraceae</taxon>
        <taxon>Ahniella</taxon>
    </lineage>
</organism>
<gene>
    <name evidence="1" type="ORF">C7S18_00525</name>
</gene>
<name>A0A2P1PLQ1_9GAMM</name>
<sequence>MPFSQSKPADKPETGLARPLDTTVVALSRQPLFAKQNSLTDQLEQFVLRPWPLVTLRRNARALAAGET</sequence>
<accession>A0A2P1PLQ1</accession>
<proteinExistence type="predicted"/>
<dbReference type="AlphaFoldDB" id="A0A2P1PLQ1"/>
<protein>
    <submittedName>
        <fullName evidence="1">Uncharacterized protein</fullName>
    </submittedName>
</protein>
<keyword evidence="2" id="KW-1185">Reference proteome</keyword>
<reference evidence="1 2" key="2">
    <citation type="submission" date="2018-03" db="EMBL/GenBank/DDBJ databases">
        <authorList>
            <person name="Keele B.F."/>
        </authorList>
    </citation>
    <scope>NUCLEOTIDE SEQUENCE [LARGE SCALE GENOMIC DNA]</scope>
    <source>
        <strain evidence="1 2">D13</strain>
    </source>
</reference>
<dbReference type="Proteomes" id="UP000241074">
    <property type="component" value="Chromosome"/>
</dbReference>
<reference evidence="1 2" key="1">
    <citation type="submission" date="2018-03" db="EMBL/GenBank/DDBJ databases">
        <title>Ahniella affigens gen. nov., sp. nov., a gammaproteobacterium isolated from sandy soil near a stream.</title>
        <authorList>
            <person name="Ko Y."/>
            <person name="Kim J.-H."/>
        </authorList>
    </citation>
    <scope>NUCLEOTIDE SEQUENCE [LARGE SCALE GENOMIC DNA]</scope>
    <source>
        <strain evidence="1 2">D13</strain>
    </source>
</reference>
<evidence type="ECO:0000313" key="2">
    <source>
        <dbReference type="Proteomes" id="UP000241074"/>
    </source>
</evidence>
<dbReference type="KEGG" id="xba:C7S18_00525"/>